<reference evidence="1" key="1">
    <citation type="submission" date="2022-06" db="EMBL/GenBank/DDBJ databases">
        <title>Detection of beta-lactamases in bacteria of animal origin.</title>
        <authorList>
            <person name="Mlynarcik P."/>
            <person name="Zdarska V."/>
            <person name="Chudobova H."/>
            <person name="Prochazkova P."/>
            <person name="Hricova K."/>
            <person name="Mezerova K."/>
            <person name="Bardon J."/>
            <person name="Dolejska M."/>
            <person name="Sukkar I."/>
            <person name="Kolar M."/>
        </authorList>
    </citation>
    <scope>NUCLEOTIDE SEQUENCE</scope>
    <source>
        <strain evidence="1">S 300-3</strain>
    </source>
</reference>
<dbReference type="InterPro" id="IPR008023">
    <property type="entry name" value="DUF748"/>
</dbReference>
<dbReference type="InterPro" id="IPR036737">
    <property type="entry name" value="OmpA-like_sf"/>
</dbReference>
<evidence type="ECO:0000313" key="2">
    <source>
        <dbReference type="Proteomes" id="UP001165292"/>
    </source>
</evidence>
<evidence type="ECO:0000313" key="1">
    <source>
        <dbReference type="EMBL" id="MCO7544598.1"/>
    </source>
</evidence>
<dbReference type="InterPro" id="IPR052894">
    <property type="entry name" value="AsmA-related"/>
</dbReference>
<dbReference type="EMBL" id="JAMYBS010000006">
    <property type="protein sequence ID" value="MCO7544598.1"/>
    <property type="molecule type" value="Genomic_DNA"/>
</dbReference>
<dbReference type="AlphaFoldDB" id="A0AA41WL85"/>
<dbReference type="GO" id="GO:0005886">
    <property type="term" value="C:plasma membrane"/>
    <property type="evidence" value="ECO:0007669"/>
    <property type="project" value="TreeGrafter"/>
</dbReference>
<dbReference type="PANTHER" id="PTHR30441:SF8">
    <property type="entry name" value="DUF748 DOMAIN-CONTAINING PROTEIN"/>
    <property type="match status" value="1"/>
</dbReference>
<sequence length="967" mass="106954">MPNGVKRALIGTMTALVCYSLLGFLILPGVAQRIANQQLAQYATVPASLERLEFNPFSLELTLFNLRLGEPGAEQLGFERLYLNLQWSSLWRRTLHLADVELDRLQSEVRFDENGTLNLSQLFALPESEEAPEEAETEPFALRVDRLQLTDGALHFEDRRPQEPIDMRLDALSFELLNFATRAEDAADAVLVANGPNGARLEWQGQIGLAPIASTGQLKVSNLDLATFWPYVREAAPLALRNGRLGFSSEYRLDLSEGTALVLENIEAALSPLDIDSLDGEPLLRLAQLQISQTSLDLAKQQIVVGQVRSHKLESWVARERDGELNWQKLFAAQPADTAPTTADQPAAETEATDNGQPWQVLLNDVQLREYQLHLTDRVPETEVALELGPLELDLQDFDSLGTSPFQLELATGIGRQGSLQAKGQLQLEPASGTLAVQTRDIDLRIAQAYLSPFIHLELRSGLLSSDLDVALTSSEPLAFEVNGAAEITQLHTLDTIKNRDLLKWQRLQLEGLKYNHPERLTIGSIALQQPYARFIINPDLSTNVNDLLIDQPQGQSTSQPPEASETSEPLAIRIGGIKIDDGSANFADLSLTPPFITAVQELNGAIGTLDNQQQAAASVDIKGKVDRYAPVSIVGSLTPFDPMQSLDIATRFKQVELTTLSPYSSKFAGYRIRKGRLDLDLHYRIQQGQLNAENKVVLEQLQLGEKVDSPDAVDLPVRLAVALLKDTKGTISIELPVQGNLDDPQFSVMPIVWQTLRNLVLRAAQAPFKFIGGLVGGSQEDLSQVAFRPGTSELDAPARSALDTLVAALGERPALRLEVEGMSAPRMDGPLLAEQRLEQEYQSTWYSILQRRGDKVPASARELVVPEDDKAVLLEGIYRSRLKRQPPAEWRELEDEERAARMRSAMIEHWSDNTSLLRRLAQQRASSIKDYLVEQGLADQRVYLLDTGTTEAEDDRVSTVLHLGAE</sequence>
<dbReference type="GO" id="GO:0090313">
    <property type="term" value="P:regulation of protein targeting to membrane"/>
    <property type="evidence" value="ECO:0007669"/>
    <property type="project" value="TreeGrafter"/>
</dbReference>
<dbReference type="RefSeq" id="WP_058078740.1">
    <property type="nucleotide sequence ID" value="NZ_DALYPK010000001.1"/>
</dbReference>
<protein>
    <submittedName>
        <fullName evidence="1">DUF748 domain-containing protein</fullName>
    </submittedName>
</protein>
<comment type="caution">
    <text evidence="1">The sequence shown here is derived from an EMBL/GenBank/DDBJ whole genome shotgun (WGS) entry which is preliminary data.</text>
</comment>
<accession>A0AA41WL85</accession>
<organism evidence="1 2">
    <name type="scientific">Stutzerimonas nitrititolerans</name>
    <dbReference type="NCBI Taxonomy" id="2482751"/>
    <lineage>
        <taxon>Bacteria</taxon>
        <taxon>Pseudomonadati</taxon>
        <taxon>Pseudomonadota</taxon>
        <taxon>Gammaproteobacteria</taxon>
        <taxon>Pseudomonadales</taxon>
        <taxon>Pseudomonadaceae</taxon>
        <taxon>Stutzerimonas</taxon>
    </lineage>
</organism>
<name>A0AA41WL85_9GAMM</name>
<dbReference type="PANTHER" id="PTHR30441">
    <property type="entry name" value="DUF748 DOMAIN-CONTAINING PROTEIN"/>
    <property type="match status" value="1"/>
</dbReference>
<proteinExistence type="predicted"/>
<dbReference type="Pfam" id="PF05359">
    <property type="entry name" value="DUF748"/>
    <property type="match status" value="1"/>
</dbReference>
<dbReference type="Gene3D" id="3.30.1330.60">
    <property type="entry name" value="OmpA-like domain"/>
    <property type="match status" value="1"/>
</dbReference>
<dbReference type="Proteomes" id="UP001165292">
    <property type="component" value="Unassembled WGS sequence"/>
</dbReference>
<gene>
    <name evidence="1" type="ORF">NJF43_07500</name>
</gene>